<dbReference type="AlphaFoldDB" id="A0A1Z4VSX0"/>
<keyword evidence="2" id="KW-1185">Reference proteome</keyword>
<proteinExistence type="predicted"/>
<dbReference type="Proteomes" id="UP000218765">
    <property type="component" value="Chromosome"/>
</dbReference>
<dbReference type="EMBL" id="AP018052">
    <property type="protein sequence ID" value="BAZ94502.1"/>
    <property type="molecule type" value="Genomic_DNA"/>
</dbReference>
<gene>
    <name evidence="1" type="ORF">FOKN1_2122</name>
</gene>
<sequence>MWCMPSVGIIAYASYLPGVQPDVKSDSTIKVSITMAEDFSKAKRGPVVKSDPNKVRITIRLDTDIVEHFKNRVHASGGGNYQTLINNALREYIQAHDKELESILRKIIREELKRAV</sequence>
<dbReference type="KEGG" id="ttc:FOKN1_2122"/>
<evidence type="ECO:0000313" key="1">
    <source>
        <dbReference type="EMBL" id="BAZ94502.1"/>
    </source>
</evidence>
<evidence type="ECO:0000313" key="2">
    <source>
        <dbReference type="Proteomes" id="UP000218765"/>
    </source>
</evidence>
<evidence type="ECO:0008006" key="3">
    <source>
        <dbReference type="Google" id="ProtNLM"/>
    </source>
</evidence>
<accession>A0A1Z4VSX0</accession>
<dbReference type="InterPro" id="IPR025528">
    <property type="entry name" value="BrnA_antitoxin"/>
</dbReference>
<protein>
    <recommendedName>
        <fullName evidence="3">CopG family transcriptional regulator</fullName>
    </recommendedName>
</protein>
<reference evidence="1 2" key="1">
    <citation type="submission" date="2017-05" db="EMBL/GenBank/DDBJ databases">
        <title>Thiocyanate degradation by Thiohalobacter thiocyanaticus FOKN1.</title>
        <authorList>
            <person name="Oshiki M."/>
            <person name="Fukushima T."/>
            <person name="Kawano S."/>
            <person name="Nakagawa J."/>
        </authorList>
    </citation>
    <scope>NUCLEOTIDE SEQUENCE [LARGE SCALE GENOMIC DNA]</scope>
    <source>
        <strain evidence="1 2">FOKN1</strain>
    </source>
</reference>
<dbReference type="Pfam" id="PF14384">
    <property type="entry name" value="BrnA_antitoxin"/>
    <property type="match status" value="1"/>
</dbReference>
<organism evidence="1 2">
    <name type="scientific">Thiohalobacter thiocyanaticus</name>
    <dbReference type="NCBI Taxonomy" id="585455"/>
    <lineage>
        <taxon>Bacteria</taxon>
        <taxon>Pseudomonadati</taxon>
        <taxon>Pseudomonadota</taxon>
        <taxon>Gammaproteobacteria</taxon>
        <taxon>Thiohalobacterales</taxon>
        <taxon>Thiohalobacteraceae</taxon>
        <taxon>Thiohalobacter</taxon>
    </lineage>
</organism>
<name>A0A1Z4VSX0_9GAMM</name>